<feature type="region of interest" description="Disordered" evidence="1">
    <location>
        <begin position="93"/>
        <end position="118"/>
    </location>
</feature>
<evidence type="ECO:0000259" key="2">
    <source>
        <dbReference type="Pfam" id="PF20167"/>
    </source>
</evidence>
<protein>
    <recommendedName>
        <fullName evidence="2">Putative plant transposon protein domain-containing protein</fullName>
    </recommendedName>
</protein>
<feature type="domain" description="Putative plant transposon protein" evidence="2">
    <location>
        <begin position="1"/>
        <end position="62"/>
    </location>
</feature>
<dbReference type="EMBL" id="JACXVP010000002">
    <property type="protein sequence ID" value="KAG5620160.1"/>
    <property type="molecule type" value="Genomic_DNA"/>
</dbReference>
<evidence type="ECO:0000313" key="4">
    <source>
        <dbReference type="Proteomes" id="UP000824120"/>
    </source>
</evidence>
<dbReference type="InterPro" id="IPR046796">
    <property type="entry name" value="Transposase_32_dom"/>
</dbReference>
<proteinExistence type="predicted"/>
<dbReference type="Pfam" id="PF20167">
    <property type="entry name" value="Transposase_32"/>
    <property type="match status" value="1"/>
</dbReference>
<dbReference type="PANTHER" id="PTHR33180:SF31">
    <property type="entry name" value="POLYPROTEIN PROTEIN"/>
    <property type="match status" value="1"/>
</dbReference>
<comment type="caution">
    <text evidence="3">The sequence shown here is derived from an EMBL/GenBank/DDBJ whole genome shotgun (WGS) entry which is preliminary data.</text>
</comment>
<dbReference type="PANTHER" id="PTHR33180">
    <property type="entry name" value="PHOTOSYSTEM II CP43 REACTION CENTER PROTEIN"/>
    <property type="match status" value="1"/>
</dbReference>
<feature type="compositionally biased region" description="Polar residues" evidence="1">
    <location>
        <begin position="108"/>
        <end position="118"/>
    </location>
</feature>
<dbReference type="Proteomes" id="UP000824120">
    <property type="component" value="Chromosome 2"/>
</dbReference>
<name>A0A9J6A710_SOLCO</name>
<accession>A0A9J6A710</accession>
<dbReference type="AlphaFoldDB" id="A0A9J6A710"/>
<organism evidence="3 4">
    <name type="scientific">Solanum commersonii</name>
    <name type="common">Commerson's wild potato</name>
    <name type="synonym">Commerson's nightshade</name>
    <dbReference type="NCBI Taxonomy" id="4109"/>
    <lineage>
        <taxon>Eukaryota</taxon>
        <taxon>Viridiplantae</taxon>
        <taxon>Streptophyta</taxon>
        <taxon>Embryophyta</taxon>
        <taxon>Tracheophyta</taxon>
        <taxon>Spermatophyta</taxon>
        <taxon>Magnoliopsida</taxon>
        <taxon>eudicotyledons</taxon>
        <taxon>Gunneridae</taxon>
        <taxon>Pentapetalae</taxon>
        <taxon>asterids</taxon>
        <taxon>lamiids</taxon>
        <taxon>Solanales</taxon>
        <taxon>Solanaceae</taxon>
        <taxon>Solanoideae</taxon>
        <taxon>Solaneae</taxon>
        <taxon>Solanum</taxon>
    </lineage>
</organism>
<keyword evidence="4" id="KW-1185">Reference proteome</keyword>
<reference evidence="3 4" key="1">
    <citation type="submission" date="2020-09" db="EMBL/GenBank/DDBJ databases">
        <title>De no assembly of potato wild relative species, Solanum commersonii.</title>
        <authorList>
            <person name="Cho K."/>
        </authorList>
    </citation>
    <scope>NUCLEOTIDE SEQUENCE [LARGE SCALE GENOMIC DNA]</scope>
    <source>
        <strain evidence="3">LZ3.2</strain>
        <tissue evidence="3">Leaf</tissue>
    </source>
</reference>
<evidence type="ECO:0000313" key="3">
    <source>
        <dbReference type="EMBL" id="KAG5620160.1"/>
    </source>
</evidence>
<gene>
    <name evidence="3" type="ORF">H5410_005378</name>
</gene>
<sequence length="233" mass="26382">MSSQNKSILCHPKAACLGAIISRRTINLGLFIEQEMAMRDKQRQTSLPLPILTIELCWRAGVSRDDTRDIEVTPSSSTDIRCIEVEYTRDEVDRRRATPVDTSPEVPGTSTSSQPTKITQTSIDTLTIRVEACERRQRETSEVMALKVEVVYLRKDIDYLKSTDFTSLLEAADDLDVPETPEIPPATTRDVHRDDAVVDESEAETDEELIEIREKSIYRDLPDLEKMIVQSVI</sequence>
<dbReference type="OrthoDB" id="1306244at2759"/>
<evidence type="ECO:0000256" key="1">
    <source>
        <dbReference type="SAM" id="MobiDB-lite"/>
    </source>
</evidence>